<dbReference type="AlphaFoldDB" id="A0A0F6H5C8"/>
<comment type="caution">
    <text evidence="1">The sequence shown here is derived from an EMBL/GenBank/DDBJ whole genome shotgun (WGS) entry which is preliminary data.</text>
</comment>
<organism evidence="1 2">
    <name type="scientific">Leptospira interrogans str. UI 12621</name>
    <dbReference type="NCBI Taxonomy" id="1049937"/>
    <lineage>
        <taxon>Bacteria</taxon>
        <taxon>Pseudomonadati</taxon>
        <taxon>Spirochaetota</taxon>
        <taxon>Spirochaetia</taxon>
        <taxon>Leptospirales</taxon>
        <taxon>Leptospiraceae</taxon>
        <taxon>Leptospira</taxon>
    </lineage>
</organism>
<accession>A0A0F6H5C8</accession>
<name>A0A0F6H5C8_LEPIR</name>
<reference evidence="1 2" key="1">
    <citation type="submission" date="2012-09" db="EMBL/GenBank/DDBJ databases">
        <authorList>
            <person name="Harkins D.M."/>
            <person name="Durkin A.S."/>
            <person name="Brinkac L.M."/>
            <person name="Selengut J.D."/>
            <person name="Sanka R."/>
            <person name="DePew J."/>
            <person name="Purushe J."/>
            <person name="Chanthongthip A."/>
            <person name="Lattana O."/>
            <person name="Phetsouvanh R."/>
            <person name="Newton P.N."/>
            <person name="Vinetz J.M."/>
            <person name="Sutton G.G."/>
            <person name="Nelson W.C."/>
            <person name="Fouts D.E."/>
        </authorList>
    </citation>
    <scope>NUCLEOTIDE SEQUENCE [LARGE SCALE GENOMIC DNA]</scope>
    <source>
        <strain evidence="1 2">UI 12621</strain>
    </source>
</reference>
<dbReference type="EMBL" id="AHNQ02000046">
    <property type="protein sequence ID" value="EKO23421.1"/>
    <property type="molecule type" value="Genomic_DNA"/>
</dbReference>
<evidence type="ECO:0000313" key="2">
    <source>
        <dbReference type="Proteomes" id="UP000006324"/>
    </source>
</evidence>
<evidence type="ECO:0000313" key="1">
    <source>
        <dbReference type="EMBL" id="EKO23421.1"/>
    </source>
</evidence>
<gene>
    <name evidence="1" type="ORF">LEP1GSC104_4403</name>
</gene>
<sequence>MIGFSENVELPTHLTIFDDSKTKPSIFYRFVHFLLRNHCKTLKYRNYYNPQRLKNFSKIYKKHQNVA</sequence>
<proteinExistence type="predicted"/>
<protein>
    <submittedName>
        <fullName evidence="1">Uncharacterized protein</fullName>
    </submittedName>
</protein>
<dbReference type="Proteomes" id="UP000006324">
    <property type="component" value="Unassembled WGS sequence"/>
</dbReference>